<organism evidence="2 3">
    <name type="scientific">Mytilus galloprovincialis</name>
    <name type="common">Mediterranean mussel</name>
    <dbReference type="NCBI Taxonomy" id="29158"/>
    <lineage>
        <taxon>Eukaryota</taxon>
        <taxon>Metazoa</taxon>
        <taxon>Spiralia</taxon>
        <taxon>Lophotrochozoa</taxon>
        <taxon>Mollusca</taxon>
        <taxon>Bivalvia</taxon>
        <taxon>Autobranchia</taxon>
        <taxon>Pteriomorphia</taxon>
        <taxon>Mytilida</taxon>
        <taxon>Mytiloidea</taxon>
        <taxon>Mytilidae</taxon>
        <taxon>Mytilinae</taxon>
        <taxon>Mytilus</taxon>
    </lineage>
</organism>
<dbReference type="EMBL" id="UYJE01010327">
    <property type="protein sequence ID" value="VDI82123.1"/>
    <property type="molecule type" value="Genomic_DNA"/>
</dbReference>
<keyword evidence="1" id="KW-0732">Signal</keyword>
<evidence type="ECO:0000313" key="3">
    <source>
        <dbReference type="Proteomes" id="UP000596742"/>
    </source>
</evidence>
<proteinExistence type="predicted"/>
<comment type="caution">
    <text evidence="2">The sequence shown here is derived from an EMBL/GenBank/DDBJ whole genome shotgun (WGS) entry which is preliminary data.</text>
</comment>
<sequence>MLPVVLFISLFAIGTLGVPPPLPKKIVRHKPLRQDTAHDVHQHVPLKRTEVRRVNQVVDLIHEVPMVVVKHKTFLSPEIIPKPVVVNEVLALPVIHDNHVVQVEHIDAPFEVERKKFVPKPFTVVKPVAVDFLKKITKVYDRKVEVPHFQPVPLIATIDKPRPVPFTREVVQHYDVHVNVPRPRPVKLTRHRTHVENVPFETPNVIVQNRPRHHEVREFVPRVPQGFNGRVFAGTNEDRAVSIEADRFGPNTAGRTIDVRRTVQAAQGPAVAPQAQEVAVEFHDGRSGQPIRDDARRGQGVRRTVQRVAGGSRQGQAFPIGDEIVSGGEFLRGGGVALGAGGGGLVGGPIRAGGGVGLGGGAQVVGVIGGGGIGGGALVGGGRGIGGGIGGGRVIGGGGIGVGIRGGYGGYGPVGYGIGSKGDY</sequence>
<keyword evidence="3" id="KW-1185">Reference proteome</keyword>
<dbReference type="OrthoDB" id="6126348at2759"/>
<evidence type="ECO:0000256" key="1">
    <source>
        <dbReference type="SAM" id="SignalP"/>
    </source>
</evidence>
<dbReference type="AlphaFoldDB" id="A0A8B6HPP8"/>
<evidence type="ECO:0000313" key="2">
    <source>
        <dbReference type="EMBL" id="VDI82123.1"/>
    </source>
</evidence>
<name>A0A8B6HPP8_MYTGA</name>
<feature type="chain" id="PRO_5032323590" evidence="1">
    <location>
        <begin position="18"/>
        <end position="424"/>
    </location>
</feature>
<dbReference type="Proteomes" id="UP000596742">
    <property type="component" value="Unassembled WGS sequence"/>
</dbReference>
<reference evidence="2" key="1">
    <citation type="submission" date="2018-11" db="EMBL/GenBank/DDBJ databases">
        <authorList>
            <person name="Alioto T."/>
            <person name="Alioto T."/>
        </authorList>
    </citation>
    <scope>NUCLEOTIDE SEQUENCE</scope>
</reference>
<accession>A0A8B6HPP8</accession>
<protein>
    <submittedName>
        <fullName evidence="2">Uncharacterized protein</fullName>
    </submittedName>
</protein>
<gene>
    <name evidence="2" type="ORF">MGAL_10B025881</name>
</gene>
<feature type="signal peptide" evidence="1">
    <location>
        <begin position="1"/>
        <end position="17"/>
    </location>
</feature>